<dbReference type="PANTHER" id="PTHR42693:SF53">
    <property type="entry name" value="ENDO-4-O-SULFATASE"/>
    <property type="match status" value="1"/>
</dbReference>
<proteinExistence type="inferred from homology"/>
<evidence type="ECO:0000313" key="7">
    <source>
        <dbReference type="Proteomes" id="UP000652477"/>
    </source>
</evidence>
<reference evidence="6" key="1">
    <citation type="submission" date="2020-08" db="EMBL/GenBank/DDBJ databases">
        <title>Genome public.</title>
        <authorList>
            <person name="Liu C."/>
            <person name="Sun Q."/>
        </authorList>
    </citation>
    <scope>NUCLEOTIDE SEQUENCE</scope>
    <source>
        <strain evidence="6">NSJ-55</strain>
    </source>
</reference>
<evidence type="ECO:0000256" key="4">
    <source>
        <dbReference type="ARBA" id="ARBA00022837"/>
    </source>
</evidence>
<feature type="domain" description="Sulfatase N-terminal" evidence="5">
    <location>
        <begin position="10"/>
        <end position="356"/>
    </location>
</feature>
<organism evidence="6 7">
    <name type="scientific">Mediterraneibacter hominis</name>
    <dbReference type="NCBI Taxonomy" id="2763054"/>
    <lineage>
        <taxon>Bacteria</taxon>
        <taxon>Bacillati</taxon>
        <taxon>Bacillota</taxon>
        <taxon>Clostridia</taxon>
        <taxon>Lachnospirales</taxon>
        <taxon>Lachnospiraceae</taxon>
        <taxon>Mediterraneibacter</taxon>
    </lineage>
</organism>
<dbReference type="Pfam" id="PF00884">
    <property type="entry name" value="Sulfatase"/>
    <property type="match status" value="1"/>
</dbReference>
<dbReference type="SUPFAM" id="SSF53649">
    <property type="entry name" value="Alkaline phosphatase-like"/>
    <property type="match status" value="1"/>
</dbReference>
<comment type="similarity">
    <text evidence="1">Belongs to the sulfatase family.</text>
</comment>
<dbReference type="CDD" id="cd16149">
    <property type="entry name" value="sulfatase_like"/>
    <property type="match status" value="1"/>
</dbReference>
<dbReference type="Proteomes" id="UP000652477">
    <property type="component" value="Unassembled WGS sequence"/>
</dbReference>
<accession>A0A923LGP4</accession>
<evidence type="ECO:0000259" key="5">
    <source>
        <dbReference type="Pfam" id="PF00884"/>
    </source>
</evidence>
<keyword evidence="4" id="KW-0106">Calcium</keyword>
<dbReference type="PROSITE" id="PS00523">
    <property type="entry name" value="SULFATASE_1"/>
    <property type="match status" value="1"/>
</dbReference>
<evidence type="ECO:0000256" key="1">
    <source>
        <dbReference type="ARBA" id="ARBA00008779"/>
    </source>
</evidence>
<dbReference type="InterPro" id="IPR000917">
    <property type="entry name" value="Sulfatase_N"/>
</dbReference>
<keyword evidence="7" id="KW-1185">Reference proteome</keyword>
<evidence type="ECO:0000256" key="3">
    <source>
        <dbReference type="ARBA" id="ARBA00022801"/>
    </source>
</evidence>
<dbReference type="InterPro" id="IPR017850">
    <property type="entry name" value="Alkaline_phosphatase_core_sf"/>
</dbReference>
<dbReference type="AlphaFoldDB" id="A0A923LGP4"/>
<dbReference type="Gene3D" id="3.40.720.10">
    <property type="entry name" value="Alkaline Phosphatase, subunit A"/>
    <property type="match status" value="1"/>
</dbReference>
<name>A0A923LGP4_9FIRM</name>
<dbReference type="InterPro" id="IPR050738">
    <property type="entry name" value="Sulfatase"/>
</dbReference>
<protein>
    <submittedName>
        <fullName evidence="6">Sulfatase-like hydrolase/transferase</fullName>
    </submittedName>
</protein>
<dbReference type="EMBL" id="JACOPF010000001">
    <property type="protein sequence ID" value="MBC5687983.1"/>
    <property type="molecule type" value="Genomic_DNA"/>
</dbReference>
<dbReference type="GO" id="GO:0046872">
    <property type="term" value="F:metal ion binding"/>
    <property type="evidence" value="ECO:0007669"/>
    <property type="project" value="UniProtKB-KW"/>
</dbReference>
<keyword evidence="2" id="KW-0479">Metal-binding</keyword>
<comment type="caution">
    <text evidence="6">The sequence shown here is derived from an EMBL/GenBank/DDBJ whole genome shotgun (WGS) entry which is preliminary data.</text>
</comment>
<keyword evidence="3 6" id="KW-0378">Hydrolase</keyword>
<dbReference type="PANTHER" id="PTHR42693">
    <property type="entry name" value="ARYLSULFATASE FAMILY MEMBER"/>
    <property type="match status" value="1"/>
</dbReference>
<sequence>MRSMQKNRVNILFILTDDQGAWAMGCAGNQDVKTPNLDRLAERGIRFSEFYCASPVCSPARATLVTGKMPSCHGVQDWIEKGNMDSRRYPHMEGTPDFDPRDRAIDYLAGHKTYMEILAENGYQCALSGKWHLGDNVTPKKGFSRWYTIGKGGCRYYYPDICDEGELSNPRRYVTDLITERALQDLEEMAEDERPFYLSVHYTAPHSPWGEEEHPAEYRRLYEDCAFTATPDLPIHPWQARTCPIGDTPEKRRENLTGYYAALSAMDEGVGKLLKRLEEKGMAENTVVIFTSDNGMNMGHHGIWGKGNGTYPPNMYDSSIKVPFIISLPDGKHSGEVCKNMVSQYDVFPTILELAGCEWETEALQPGRSLVELFQSPEKEMPERVVVYDEYSKTRMIKKNHYKYIHRYGGGPCEFYDLRQDPEEVFNLYGDEKYREITAAMRQEMELWFAKYTQEKTDARKYDAKGRGQWDLCWKDGAFNQGIEMYYAEK</sequence>
<dbReference type="GO" id="GO:0004065">
    <property type="term" value="F:arylsulfatase activity"/>
    <property type="evidence" value="ECO:0007669"/>
    <property type="project" value="TreeGrafter"/>
</dbReference>
<gene>
    <name evidence="6" type="ORF">H8S37_03415</name>
</gene>
<evidence type="ECO:0000313" key="6">
    <source>
        <dbReference type="EMBL" id="MBC5687983.1"/>
    </source>
</evidence>
<evidence type="ECO:0000256" key="2">
    <source>
        <dbReference type="ARBA" id="ARBA00022723"/>
    </source>
</evidence>
<dbReference type="InterPro" id="IPR024607">
    <property type="entry name" value="Sulfatase_CS"/>
</dbReference>